<organism evidence="4 5">
    <name type="scientific">[Mycobacterium] holstebronense</name>
    <dbReference type="NCBI Taxonomy" id="3064288"/>
    <lineage>
        <taxon>Bacteria</taxon>
        <taxon>Bacillati</taxon>
        <taxon>Actinomycetota</taxon>
        <taxon>Actinomycetes</taxon>
        <taxon>Mycobacteriales</taxon>
        <taxon>Mycobacteriaceae</taxon>
        <taxon>Mycolicibacterium</taxon>
    </lineage>
</organism>
<dbReference type="InterPro" id="IPR007301">
    <property type="entry name" value="DoxD"/>
</dbReference>
<feature type="domain" description="TQO small subunit DoxD" evidence="2">
    <location>
        <begin position="37"/>
        <end position="191"/>
    </location>
</feature>
<dbReference type="InterPro" id="IPR011636">
    <property type="entry name" value="DoxA"/>
</dbReference>
<reference evidence="4 5" key="1">
    <citation type="submission" date="2023-08" db="EMBL/GenBank/DDBJ databases">
        <authorList>
            <person name="Folkvardsen B D."/>
            <person name="Norman A."/>
        </authorList>
    </citation>
    <scope>NUCLEOTIDE SEQUENCE [LARGE SCALE GENOMIC DNA]</scope>
    <source>
        <strain evidence="4 5">Mu0102</strain>
    </source>
</reference>
<proteinExistence type="predicted"/>
<protein>
    <submittedName>
        <fullName evidence="4">TQO small subunit DoxD</fullName>
    </submittedName>
</protein>
<evidence type="ECO:0000256" key="1">
    <source>
        <dbReference type="SAM" id="Phobius"/>
    </source>
</evidence>
<feature type="transmembrane region" description="Helical" evidence="1">
    <location>
        <begin position="128"/>
        <end position="146"/>
    </location>
</feature>
<feature type="transmembrane region" description="Helical" evidence="1">
    <location>
        <begin position="152"/>
        <end position="171"/>
    </location>
</feature>
<feature type="transmembrane region" description="Helical" evidence="1">
    <location>
        <begin position="192"/>
        <end position="220"/>
    </location>
</feature>
<dbReference type="PIRSF" id="PIRSF037390">
    <property type="entry name" value="Thiosulph_Quin_oxidored_DoxA-D"/>
    <property type="match status" value="1"/>
</dbReference>
<keyword evidence="1" id="KW-1133">Transmembrane helix</keyword>
<sequence>MAGKITRTDCLRTAYVTADAADEINYTERQFNTAALFALPVRLVIGWTYFSAFWRRVGLEDKLNPDVPGYVGEKFNHFLPNALGIGPIIEHLLTHPGLLAVAMTVFTIVEGIVGICVIVGLCTRIMSLAVLGLAFGILVSAGWLGTTCLDEWQIGILGVASGFMLFLSGGGRYSLDRVLSAKYPRLAQRTRLNWLTSGAVTIKTPAVLTGSFAILALALFTNQQFHGGVYGPLHNTSVAPKIEVSEARVAGNSLLFQLYRTEGADVYGSFLIGVSVLDDTTGDTVIQLDGAQLSRLPEAAIANRYVAKVKPGAHSLIVPLGAKAQLTIDTGPTRWDGAHSYTLVLTDISGATWKRAVETAS</sequence>
<keyword evidence="5" id="KW-1185">Reference proteome</keyword>
<feature type="domain" description="Thiosulphate:quinone oxidoreductase small subunit DoxA" evidence="3">
    <location>
        <begin position="225"/>
        <end position="354"/>
    </location>
</feature>
<dbReference type="RefSeq" id="WP_308485262.1">
    <property type="nucleotide sequence ID" value="NZ_OY726398.1"/>
</dbReference>
<keyword evidence="1" id="KW-0812">Transmembrane</keyword>
<accession>A0ABM9LCD0</accession>
<dbReference type="Pfam" id="PF07680">
    <property type="entry name" value="DoxA"/>
    <property type="match status" value="1"/>
</dbReference>
<feature type="transmembrane region" description="Helical" evidence="1">
    <location>
        <begin position="34"/>
        <end position="54"/>
    </location>
</feature>
<dbReference type="Proteomes" id="UP001190464">
    <property type="component" value="Chromosome"/>
</dbReference>
<evidence type="ECO:0000313" key="5">
    <source>
        <dbReference type="Proteomes" id="UP001190464"/>
    </source>
</evidence>
<evidence type="ECO:0000313" key="4">
    <source>
        <dbReference type="EMBL" id="CAJ1496624.1"/>
    </source>
</evidence>
<keyword evidence="1" id="KW-0472">Membrane</keyword>
<dbReference type="EMBL" id="OY726398">
    <property type="protein sequence ID" value="CAJ1496624.1"/>
    <property type="molecule type" value="Genomic_DNA"/>
</dbReference>
<dbReference type="InterPro" id="IPR017192">
    <property type="entry name" value="ThioSO4-Q_OxRdtase_DoxA/D"/>
</dbReference>
<gene>
    <name evidence="4" type="ORF">MU0102_000263</name>
</gene>
<evidence type="ECO:0000259" key="3">
    <source>
        <dbReference type="Pfam" id="PF07680"/>
    </source>
</evidence>
<dbReference type="Pfam" id="PF04173">
    <property type="entry name" value="DoxD"/>
    <property type="match status" value="1"/>
</dbReference>
<evidence type="ECO:0000259" key="2">
    <source>
        <dbReference type="Pfam" id="PF04173"/>
    </source>
</evidence>
<name>A0ABM9LCD0_9MYCO</name>
<feature type="transmembrane region" description="Helical" evidence="1">
    <location>
        <begin position="98"/>
        <end position="121"/>
    </location>
</feature>